<dbReference type="OrthoDB" id="120976at2759"/>
<gene>
    <name evidence="1" type="ORF">PACLA_8A030890</name>
</gene>
<dbReference type="InterPro" id="IPR032675">
    <property type="entry name" value="LRR_dom_sf"/>
</dbReference>
<name>A0A6S7IQD4_PARCT</name>
<dbReference type="InterPro" id="IPR001611">
    <property type="entry name" value="Leu-rich_rpt"/>
</dbReference>
<dbReference type="Proteomes" id="UP001152795">
    <property type="component" value="Unassembled WGS sequence"/>
</dbReference>
<evidence type="ECO:0000313" key="1">
    <source>
        <dbReference type="EMBL" id="CAB4007961.1"/>
    </source>
</evidence>
<proteinExistence type="predicted"/>
<dbReference type="EMBL" id="CACRXK020005972">
    <property type="protein sequence ID" value="CAB4007961.1"/>
    <property type="molecule type" value="Genomic_DNA"/>
</dbReference>
<comment type="caution">
    <text evidence="1">The sequence shown here is derived from an EMBL/GenBank/DDBJ whole genome shotgun (WGS) entry which is preliminary data.</text>
</comment>
<sequence length="435" mass="48022">MSVTLSDASLGKAVSDTNVFIAANRILGKYSINIHDKTDQNGEVEKSSTKTATRLAPRLRLDRLDRSIEVQNACECLDMENPESFKRSCNSVEISPATFSYLVYTLSRNEPIINLRNLGIGPAGALVVMHKLVKDKPTVTELDVSSNNLGDSGTVTICNFLATNDTVLKVDLTRNSIQRVGANAIASMLAENRKLKTLVLSHNALSEEHFELIASQLQTEQSLENLDLSSNSFTSKCGYIFSCLFAKNISLVTLNLSCNYIGDDGIQDLIPGLKQNGTIRNLDLSWNNIGDEGVAWIAEFLISNNVLSHLNLSYNRVNTNGIKWLAESLSINGSLEFLELSGNSLHSQDAVMLMEAILENSSLKLARLYLGEVTNCPEFDKLFNEIRSKYKKFEVFGMVNAVGQVIKLRPQRNPLDVLDSYIANNNLCRPVSFAD</sequence>
<dbReference type="SUPFAM" id="SSF52047">
    <property type="entry name" value="RNI-like"/>
    <property type="match status" value="1"/>
</dbReference>
<dbReference type="Gene3D" id="3.80.10.10">
    <property type="entry name" value="Ribonuclease Inhibitor"/>
    <property type="match status" value="2"/>
</dbReference>
<dbReference type="SMART" id="SM00368">
    <property type="entry name" value="LRR_RI"/>
    <property type="match status" value="8"/>
</dbReference>
<dbReference type="Pfam" id="PF13516">
    <property type="entry name" value="LRR_6"/>
    <property type="match status" value="5"/>
</dbReference>
<dbReference type="PANTHER" id="PTHR24114">
    <property type="entry name" value="LEUCINE RICH REPEAT FAMILY PROTEIN"/>
    <property type="match status" value="1"/>
</dbReference>
<reference evidence="1" key="1">
    <citation type="submission" date="2020-04" db="EMBL/GenBank/DDBJ databases">
        <authorList>
            <person name="Alioto T."/>
            <person name="Alioto T."/>
            <person name="Gomez Garrido J."/>
        </authorList>
    </citation>
    <scope>NUCLEOTIDE SEQUENCE</scope>
    <source>
        <strain evidence="1">A484AB</strain>
    </source>
</reference>
<dbReference type="PANTHER" id="PTHR24114:SF2">
    <property type="entry name" value="F-BOX DOMAIN-CONTAINING PROTEIN-RELATED"/>
    <property type="match status" value="1"/>
</dbReference>
<dbReference type="AlphaFoldDB" id="A0A6S7IQD4"/>
<accession>A0A6S7IQD4</accession>
<protein>
    <submittedName>
        <fullName evidence="1">Leucine-rich repeat-containing 74B-like isoform X2</fullName>
    </submittedName>
</protein>
<organism evidence="1 2">
    <name type="scientific">Paramuricea clavata</name>
    <name type="common">Red gorgonian</name>
    <name type="synonym">Violescent sea-whip</name>
    <dbReference type="NCBI Taxonomy" id="317549"/>
    <lineage>
        <taxon>Eukaryota</taxon>
        <taxon>Metazoa</taxon>
        <taxon>Cnidaria</taxon>
        <taxon>Anthozoa</taxon>
        <taxon>Octocorallia</taxon>
        <taxon>Malacalcyonacea</taxon>
        <taxon>Plexauridae</taxon>
        <taxon>Paramuricea</taxon>
    </lineage>
</organism>
<dbReference type="InterPro" id="IPR052394">
    <property type="entry name" value="LRR-containing"/>
</dbReference>
<evidence type="ECO:0000313" key="2">
    <source>
        <dbReference type="Proteomes" id="UP001152795"/>
    </source>
</evidence>
<keyword evidence="2" id="KW-1185">Reference proteome</keyword>
<dbReference type="Pfam" id="PF00560">
    <property type="entry name" value="LRR_1"/>
    <property type="match status" value="1"/>
</dbReference>